<keyword evidence="10 11" id="KW-0539">Nucleus</keyword>
<dbReference type="GO" id="GO:0006368">
    <property type="term" value="P:transcription elongation by RNA polymerase II"/>
    <property type="evidence" value="ECO:0000318"/>
    <property type="project" value="GO_Central"/>
</dbReference>
<dbReference type="GO" id="GO:0000993">
    <property type="term" value="F:RNA polymerase II complex binding"/>
    <property type="evidence" value="ECO:0000318"/>
    <property type="project" value="GO_Central"/>
</dbReference>
<dbReference type="AlphaFoldDB" id="A0A1Y1HJX4"/>
<dbReference type="InterPro" id="IPR007808">
    <property type="entry name" value="Elf1"/>
</dbReference>
<dbReference type="GO" id="GO:0008270">
    <property type="term" value="F:zinc ion binding"/>
    <property type="evidence" value="ECO:0007669"/>
    <property type="project" value="UniProtKB-KW"/>
</dbReference>
<keyword evidence="13" id="KW-1185">Reference proteome</keyword>
<keyword evidence="7 11" id="KW-0862">Zinc</keyword>
<evidence type="ECO:0000256" key="5">
    <source>
        <dbReference type="ARBA" id="ARBA00022723"/>
    </source>
</evidence>
<evidence type="ECO:0000256" key="7">
    <source>
        <dbReference type="ARBA" id="ARBA00022833"/>
    </source>
</evidence>
<sequence>MGKRSSAKPPPKAVQPKVPTTFRCPFCNHDQSVDCRLDKKSGTGELRCRICDEHYRVRINNLTEPIDIYAEWIDELEKVNDPNYAGEVQQEEEAYDSDR</sequence>
<name>A0A1Y1HJX4_KLENI</name>
<dbReference type="PANTHER" id="PTHR20934">
    <property type="entry name" value="TRANSCRIPTION ELONGATION FACTOR 1 HOMOLOG"/>
    <property type="match status" value="1"/>
</dbReference>
<evidence type="ECO:0000256" key="2">
    <source>
        <dbReference type="ARBA" id="ARBA00004123"/>
    </source>
</evidence>
<protein>
    <recommendedName>
        <fullName evidence="4 11">Transcription elongation factor 1 homolog</fullName>
    </recommendedName>
</protein>
<dbReference type="Proteomes" id="UP000054558">
    <property type="component" value="Unassembled WGS sequence"/>
</dbReference>
<dbReference type="FunFam" id="2.20.25.190:FF:000001">
    <property type="entry name" value="Transcription elongation factor 1 homolog"/>
    <property type="match status" value="1"/>
</dbReference>
<evidence type="ECO:0000256" key="9">
    <source>
        <dbReference type="ARBA" id="ARBA00023163"/>
    </source>
</evidence>
<reference evidence="12 13" key="1">
    <citation type="journal article" date="2014" name="Nat. Commun.">
        <title>Klebsormidium flaccidum genome reveals primary factors for plant terrestrial adaptation.</title>
        <authorList>
            <person name="Hori K."/>
            <person name="Maruyama F."/>
            <person name="Fujisawa T."/>
            <person name="Togashi T."/>
            <person name="Yamamoto N."/>
            <person name="Seo M."/>
            <person name="Sato S."/>
            <person name="Yamada T."/>
            <person name="Mori H."/>
            <person name="Tajima N."/>
            <person name="Moriyama T."/>
            <person name="Ikeuchi M."/>
            <person name="Watanabe M."/>
            <person name="Wada H."/>
            <person name="Kobayashi K."/>
            <person name="Saito M."/>
            <person name="Masuda T."/>
            <person name="Sasaki-Sekimoto Y."/>
            <person name="Mashiguchi K."/>
            <person name="Awai K."/>
            <person name="Shimojima M."/>
            <person name="Masuda S."/>
            <person name="Iwai M."/>
            <person name="Nobusawa T."/>
            <person name="Narise T."/>
            <person name="Kondo S."/>
            <person name="Saito H."/>
            <person name="Sato R."/>
            <person name="Murakawa M."/>
            <person name="Ihara Y."/>
            <person name="Oshima-Yamada Y."/>
            <person name="Ohtaka K."/>
            <person name="Satoh M."/>
            <person name="Sonobe K."/>
            <person name="Ishii M."/>
            <person name="Ohtani R."/>
            <person name="Kanamori-Sato M."/>
            <person name="Honoki R."/>
            <person name="Miyazaki D."/>
            <person name="Mochizuki H."/>
            <person name="Umetsu J."/>
            <person name="Higashi K."/>
            <person name="Shibata D."/>
            <person name="Kamiya Y."/>
            <person name="Sato N."/>
            <person name="Nakamura Y."/>
            <person name="Tabata S."/>
            <person name="Ida S."/>
            <person name="Kurokawa K."/>
            <person name="Ohta H."/>
        </authorList>
    </citation>
    <scope>NUCLEOTIDE SEQUENCE [LARGE SCALE GENOMIC DNA]</scope>
    <source>
        <strain evidence="12 13">NIES-2285</strain>
    </source>
</reference>
<keyword evidence="6 11" id="KW-0863">Zinc-finger</keyword>
<evidence type="ECO:0000256" key="8">
    <source>
        <dbReference type="ARBA" id="ARBA00023015"/>
    </source>
</evidence>
<dbReference type="OrthoDB" id="445983at2759"/>
<evidence type="ECO:0000256" key="6">
    <source>
        <dbReference type="ARBA" id="ARBA00022771"/>
    </source>
</evidence>
<organism evidence="12 13">
    <name type="scientific">Klebsormidium nitens</name>
    <name type="common">Green alga</name>
    <name type="synonym">Ulothrix nitens</name>
    <dbReference type="NCBI Taxonomy" id="105231"/>
    <lineage>
        <taxon>Eukaryota</taxon>
        <taxon>Viridiplantae</taxon>
        <taxon>Streptophyta</taxon>
        <taxon>Klebsormidiophyceae</taxon>
        <taxon>Klebsormidiales</taxon>
        <taxon>Klebsormidiaceae</taxon>
        <taxon>Klebsormidium</taxon>
    </lineage>
</organism>
<evidence type="ECO:0000256" key="3">
    <source>
        <dbReference type="ARBA" id="ARBA00009730"/>
    </source>
</evidence>
<comment type="function">
    <text evidence="1 11">Transcription elongation factor implicated in the maintenance of proper chromatin structure in actively transcribed regions.</text>
</comment>
<evidence type="ECO:0000313" key="12">
    <source>
        <dbReference type="EMBL" id="GAQ77872.1"/>
    </source>
</evidence>
<comment type="similarity">
    <text evidence="3 11">Belongs to the ELOF1 family.</text>
</comment>
<dbReference type="GO" id="GO:0008023">
    <property type="term" value="C:transcription elongation factor complex"/>
    <property type="evidence" value="ECO:0000318"/>
    <property type="project" value="GO_Central"/>
</dbReference>
<dbReference type="InterPro" id="IPR038567">
    <property type="entry name" value="T_Elf1_sf"/>
</dbReference>
<gene>
    <name evidence="12" type="ORF">KFL_000050090</name>
</gene>
<dbReference type="STRING" id="105231.A0A1Y1HJX4"/>
<dbReference type="Gene3D" id="2.20.25.190">
    <property type="match status" value="1"/>
</dbReference>
<evidence type="ECO:0000256" key="10">
    <source>
        <dbReference type="ARBA" id="ARBA00023242"/>
    </source>
</evidence>
<dbReference type="SUPFAM" id="SSF57783">
    <property type="entry name" value="Zinc beta-ribbon"/>
    <property type="match status" value="1"/>
</dbReference>
<keyword evidence="9 11" id="KW-0804">Transcription</keyword>
<accession>A0A1Y1HJX4</accession>
<evidence type="ECO:0000313" key="13">
    <source>
        <dbReference type="Proteomes" id="UP000054558"/>
    </source>
</evidence>
<dbReference type="EMBL" id="DF236954">
    <property type="protein sequence ID" value="GAQ77872.1"/>
    <property type="molecule type" value="Genomic_DNA"/>
</dbReference>
<evidence type="ECO:0000256" key="4">
    <source>
        <dbReference type="ARBA" id="ARBA00014973"/>
    </source>
</evidence>
<keyword evidence="8 11" id="KW-0805">Transcription regulation</keyword>
<evidence type="ECO:0000256" key="11">
    <source>
        <dbReference type="RuleBase" id="RU364033"/>
    </source>
</evidence>
<dbReference type="PANTHER" id="PTHR20934:SF0">
    <property type="entry name" value="TRANSCRIPTION ELONGATION FACTOR 1 HOMOLOG"/>
    <property type="match status" value="1"/>
</dbReference>
<dbReference type="Pfam" id="PF05129">
    <property type="entry name" value="Zn_ribbon_Elf1"/>
    <property type="match status" value="1"/>
</dbReference>
<dbReference type="OMA" id="CLDANKK"/>
<comment type="subcellular location">
    <subcellularLocation>
        <location evidence="2 11">Nucleus</location>
    </subcellularLocation>
</comment>
<evidence type="ECO:0000256" key="1">
    <source>
        <dbReference type="ARBA" id="ARBA00003357"/>
    </source>
</evidence>
<keyword evidence="5 11" id="KW-0479">Metal-binding</keyword>
<proteinExistence type="inferred from homology"/>